<name>A0A803K6H4_XENTR</name>
<protein>
    <submittedName>
        <fullName evidence="4">MAM domain-containing 2</fullName>
    </submittedName>
</protein>
<dbReference type="PANTHER" id="PTHR23282:SF101">
    <property type="entry name" value="MAM DOMAIN-CONTAINING PROTEIN"/>
    <property type="match status" value="1"/>
</dbReference>
<sequence>MMLSHWVLLLSLGAVQLAEGAEISPGSCTFEDSTCAYTSAFPFLQWTVNTEGHYVSVDSSNGSRGQKAVLISPDLHLAEWSCLRLVYQIAGSESSPSPSSLNVFVRPEGESFDYLLWSAEEHSDSWLISSIDLKNTTKRFKIILEGVLGLDAMSSVAIFEVKMSTGYCIECDFEENHLCGYMNSWNPNVNWFVGGGNVKNSHSILPRDHTLNNEFGHYMYVDSVYVKHFQEVAQLVSPLITTPISGCLSFYYQLQRESSNIFLVHTRDLHGSYDEIWKMGLVRQGEWNLAEVDLNAPVPLEVIFEVAFNGIQAGYVALDDISFSPVSCSGQQGMFFDAREAGCDFEESMCHFHQDDNNGSGWSRVKVKPNAYQMGDHTSGLGYFMIANTRFTGQPGYFGRLYGPSLPGNIQYCLRFFYSLYGFYKTTDSLAVYIFEENHVVQEKIWSAHETPKGVWLQAEISIHKPMPFKVVFVSWCKSFWDCGIAAVDDISVSMGSCQISGYYMYIEATNMVFGQKARLISKQLRAFTGKQCLTFFYHMYGAGTGLLNVYLSKESDINKDTLLWTRKGEQSITWLKAQIEYESEQQHKIVFEAVRGISIRSDIGIDDIMFQNGPCSDSSDPLQSSGYSDNFNEIDF</sequence>
<accession>A0A803K6H4</accession>
<dbReference type="Pfam" id="PF00629">
    <property type="entry name" value="MAM"/>
    <property type="match status" value="3"/>
</dbReference>
<feature type="domain" description="MAM" evidence="3">
    <location>
        <begin position="169"/>
        <end position="330"/>
    </location>
</feature>
<gene>
    <name evidence="4" type="primary">mamdc2</name>
</gene>
<evidence type="ECO:0000313" key="4">
    <source>
        <dbReference type="Ensembl" id="ENSXETP00000115967"/>
    </source>
</evidence>
<feature type="domain" description="MAM" evidence="3">
    <location>
        <begin position="341"/>
        <end position="500"/>
    </location>
</feature>
<dbReference type="GO" id="GO:0016020">
    <property type="term" value="C:membrane"/>
    <property type="evidence" value="ECO:0007669"/>
    <property type="project" value="InterPro"/>
</dbReference>
<dbReference type="InterPro" id="IPR051560">
    <property type="entry name" value="MAM_domain-containing"/>
</dbReference>
<dbReference type="InterPro" id="IPR013320">
    <property type="entry name" value="ConA-like_dom_sf"/>
</dbReference>
<keyword evidence="2" id="KW-0732">Signal</keyword>
<dbReference type="Bgee" id="ENSXETG00000001688">
    <property type="expression patterns" value="Expressed in testis and 4 other cell types or tissues"/>
</dbReference>
<evidence type="ECO:0000256" key="2">
    <source>
        <dbReference type="SAM" id="SignalP"/>
    </source>
</evidence>
<evidence type="ECO:0000259" key="3">
    <source>
        <dbReference type="PROSITE" id="PS50060"/>
    </source>
</evidence>
<dbReference type="Ensembl" id="ENSXETT00000123150">
    <property type="protein sequence ID" value="ENSXETP00000115967"/>
    <property type="gene ID" value="ENSXETG00000001688"/>
</dbReference>
<dbReference type="PANTHER" id="PTHR23282">
    <property type="entry name" value="APICAL ENDOSOMAL GLYCOPROTEIN PRECURSOR"/>
    <property type="match status" value="1"/>
</dbReference>
<dbReference type="AlphaFoldDB" id="A0A803K6H4"/>
<organism evidence="4">
    <name type="scientific">Xenopus tropicalis</name>
    <name type="common">Western clawed frog</name>
    <name type="synonym">Silurana tropicalis</name>
    <dbReference type="NCBI Taxonomy" id="8364"/>
    <lineage>
        <taxon>Eukaryota</taxon>
        <taxon>Metazoa</taxon>
        <taxon>Chordata</taxon>
        <taxon>Craniata</taxon>
        <taxon>Vertebrata</taxon>
        <taxon>Euteleostomi</taxon>
        <taxon>Amphibia</taxon>
        <taxon>Batrachia</taxon>
        <taxon>Anura</taxon>
        <taxon>Pipoidea</taxon>
        <taxon>Pipidae</taxon>
        <taxon>Xenopodinae</taxon>
        <taxon>Xenopus</taxon>
        <taxon>Silurana</taxon>
    </lineage>
</organism>
<dbReference type="Gene3D" id="2.60.120.200">
    <property type="match status" value="4"/>
</dbReference>
<reference evidence="4" key="2">
    <citation type="submission" date="2021-03" db="UniProtKB">
        <authorList>
            <consortium name="Ensembl"/>
        </authorList>
    </citation>
    <scope>IDENTIFICATION</scope>
</reference>
<dbReference type="CDD" id="cd06263">
    <property type="entry name" value="MAM"/>
    <property type="match status" value="4"/>
</dbReference>
<feature type="chain" id="PRO_5031386171" evidence="2">
    <location>
        <begin position="21"/>
        <end position="637"/>
    </location>
</feature>
<dbReference type="GeneTree" id="ENSGT00940000156117"/>
<feature type="signal peptide" evidence="2">
    <location>
        <begin position="1"/>
        <end position="20"/>
    </location>
</feature>
<dbReference type="SUPFAM" id="SSF49899">
    <property type="entry name" value="Concanavalin A-like lectins/glucanases"/>
    <property type="match status" value="4"/>
</dbReference>
<feature type="domain" description="MAM" evidence="3">
    <location>
        <begin position="496"/>
        <end position="618"/>
    </location>
</feature>
<dbReference type="SMART" id="SM00137">
    <property type="entry name" value="MAM"/>
    <property type="match status" value="4"/>
</dbReference>
<dbReference type="PROSITE" id="PS00740">
    <property type="entry name" value="MAM_1"/>
    <property type="match status" value="2"/>
</dbReference>
<dbReference type="Xenbase" id="XB-GENE-482693">
    <property type="gene designation" value="mamdc2"/>
</dbReference>
<dbReference type="PROSITE" id="PS50060">
    <property type="entry name" value="MAM_2"/>
    <property type="match status" value="4"/>
</dbReference>
<proteinExistence type="predicted"/>
<feature type="domain" description="MAM" evidence="3">
    <location>
        <begin position="26"/>
        <end position="170"/>
    </location>
</feature>
<evidence type="ECO:0000256" key="1">
    <source>
        <dbReference type="SAM" id="MobiDB-lite"/>
    </source>
</evidence>
<dbReference type="InterPro" id="IPR000998">
    <property type="entry name" value="MAM_dom"/>
</dbReference>
<reference evidence="4" key="1">
    <citation type="journal article" date="2010" name="Science">
        <title>The genome of the Western clawed frog Xenopus tropicalis.</title>
        <authorList>
            <person name="Hellsten U."/>
            <person name="Harland R.M."/>
            <person name="Gilchrist M.J."/>
            <person name="Hendrix D."/>
            <person name="Jurka J."/>
            <person name="Kapitonov V."/>
            <person name="Ovcharenko I."/>
            <person name="Putnam N.H."/>
            <person name="Shu S."/>
            <person name="Taher L."/>
            <person name="Blitz I.L."/>
            <person name="Blumberg B."/>
            <person name="Dichmann D.S."/>
            <person name="Dubchak I."/>
            <person name="Amaya E."/>
            <person name="Detter J.C."/>
            <person name="Fletcher R."/>
            <person name="Gerhard D.S."/>
            <person name="Goodstein D."/>
            <person name="Graves T."/>
            <person name="Grigoriev I.V."/>
            <person name="Grimwood J."/>
            <person name="Kawashima T."/>
            <person name="Lindquist E."/>
            <person name="Lucas S.M."/>
            <person name="Mead P.E."/>
            <person name="Mitros T."/>
            <person name="Ogino H."/>
            <person name="Ohta Y."/>
            <person name="Poliakov A.V."/>
            <person name="Pollet N."/>
            <person name="Robert J."/>
            <person name="Salamov A."/>
            <person name="Sater A.K."/>
            <person name="Schmutz J."/>
            <person name="Terry A."/>
            <person name="Vize P.D."/>
            <person name="Warren W.C."/>
            <person name="Wells D."/>
            <person name="Wills A."/>
            <person name="Wilson R.K."/>
            <person name="Zimmerman L.B."/>
            <person name="Zorn A.M."/>
            <person name="Grainger R."/>
            <person name="Grammer T."/>
            <person name="Khokha M.K."/>
            <person name="Richardson P.M."/>
            <person name="Rokhsar D.S."/>
        </authorList>
    </citation>
    <scope>NUCLEOTIDE SEQUENCE [LARGE SCALE GENOMIC DNA]</scope>
    <source>
        <strain evidence="4">Nigerian</strain>
    </source>
</reference>
<feature type="region of interest" description="Disordered" evidence="1">
    <location>
        <begin position="616"/>
        <end position="637"/>
    </location>
</feature>